<evidence type="ECO:0000313" key="2">
    <source>
        <dbReference type="Proteomes" id="UP000242133"/>
    </source>
</evidence>
<accession>A0A2P8ER16</accession>
<evidence type="ECO:0000313" key="1">
    <source>
        <dbReference type="EMBL" id="PSL11916.1"/>
    </source>
</evidence>
<dbReference type="Proteomes" id="UP000242133">
    <property type="component" value="Unassembled WGS sequence"/>
</dbReference>
<evidence type="ECO:0008006" key="3">
    <source>
        <dbReference type="Google" id="ProtNLM"/>
    </source>
</evidence>
<sequence>MHGDLYKCVEAGNRQFPKLIKTKSGFTSKNASLKLLNVGILKASEKWMHPVQNWNLTLSQLSIHFEGRIDECIDL</sequence>
<name>A0A2P8ER16_9GAMM</name>
<gene>
    <name evidence="1" type="ORF">CLV44_12124</name>
</gene>
<reference evidence="1 2" key="1">
    <citation type="submission" date="2018-03" db="EMBL/GenBank/DDBJ databases">
        <title>Genomic Encyclopedia of Archaeal and Bacterial Type Strains, Phase II (KMG-II): from individual species to whole genera.</title>
        <authorList>
            <person name="Goeker M."/>
        </authorList>
    </citation>
    <scope>NUCLEOTIDE SEQUENCE [LARGE SCALE GENOMIC DNA]</scope>
    <source>
        <strain evidence="1 2">DSM 17586</strain>
    </source>
</reference>
<dbReference type="AlphaFoldDB" id="A0A2P8ER16"/>
<protein>
    <recommendedName>
        <fullName evidence="3">Mutator family transposase</fullName>
    </recommendedName>
</protein>
<proteinExistence type="predicted"/>
<organism evidence="1 2">
    <name type="scientific">Marinobacterium halophilum</name>
    <dbReference type="NCBI Taxonomy" id="267374"/>
    <lineage>
        <taxon>Bacteria</taxon>
        <taxon>Pseudomonadati</taxon>
        <taxon>Pseudomonadota</taxon>
        <taxon>Gammaproteobacteria</taxon>
        <taxon>Oceanospirillales</taxon>
        <taxon>Oceanospirillaceae</taxon>
        <taxon>Marinobacterium</taxon>
    </lineage>
</organism>
<comment type="caution">
    <text evidence="1">The sequence shown here is derived from an EMBL/GenBank/DDBJ whole genome shotgun (WGS) entry which is preliminary data.</text>
</comment>
<keyword evidence="2" id="KW-1185">Reference proteome</keyword>
<dbReference type="EMBL" id="PYGI01000021">
    <property type="protein sequence ID" value="PSL11916.1"/>
    <property type="molecule type" value="Genomic_DNA"/>
</dbReference>
<dbReference type="OrthoDB" id="9793302at2"/>